<evidence type="ECO:0000313" key="2">
    <source>
        <dbReference type="Proteomes" id="UP000236345"/>
    </source>
</evidence>
<dbReference type="OrthoDB" id="9808779at2"/>
<dbReference type="RefSeq" id="WP_103060645.1">
    <property type="nucleotide sequence ID" value="NZ_BSOF01000011.1"/>
</dbReference>
<dbReference type="Proteomes" id="UP000236345">
    <property type="component" value="Unassembled WGS sequence"/>
</dbReference>
<accession>A0A2K1Q6P5</accession>
<dbReference type="GO" id="GO:0004034">
    <property type="term" value="F:aldose 1-epimerase activity"/>
    <property type="evidence" value="ECO:0007669"/>
    <property type="project" value="TreeGrafter"/>
</dbReference>
<dbReference type="CDD" id="cd09022">
    <property type="entry name" value="Aldose_epim_Ec_YihR"/>
    <property type="match status" value="1"/>
</dbReference>
<dbReference type="GO" id="GO:0006006">
    <property type="term" value="P:glucose metabolic process"/>
    <property type="evidence" value="ECO:0007669"/>
    <property type="project" value="TreeGrafter"/>
</dbReference>
<dbReference type="GO" id="GO:0030246">
    <property type="term" value="F:carbohydrate binding"/>
    <property type="evidence" value="ECO:0007669"/>
    <property type="project" value="InterPro"/>
</dbReference>
<dbReference type="InterPro" id="IPR037480">
    <property type="entry name" value="YihR-like"/>
</dbReference>
<sequence length="295" mass="32390">MHSSGITIELTAGRYQAKIVSVGAGLAELTRSGRHLVVPHHPETMPPAHQGKVLVPWPNRIANGCYQYQDVEYLLPLNDRATHAAIHGLLAWRDWQIRARSASAVTLTAFLPPSYGYPFALVCETVYRLDAASGLEITITTQNIGDRPAPYGAGIHPYLTCNLETVDTCTLRLPAEQAFCVDAQLNPRHLLATSEAGLDYRSPRTLGASRIDHTFKAPSSERPWKVVLTSPQQKMSVFLCSTQPWIQVYSGEKLARTGLAVEPMSCPPNAFNSTQDLISLAPQETHRLWLAIGGE</sequence>
<dbReference type="FunFam" id="2.70.98.10:FF:000009">
    <property type="entry name" value="Putative aldose-1-epimerase"/>
    <property type="match status" value="1"/>
</dbReference>
<gene>
    <name evidence="1" type="ORF">COO59_15335</name>
</gene>
<dbReference type="PANTHER" id="PTHR10091:SF0">
    <property type="entry name" value="GALACTOSE MUTAROTASE"/>
    <property type="match status" value="1"/>
</dbReference>
<dbReference type="EMBL" id="NWUO01000012">
    <property type="protein sequence ID" value="PNS10724.1"/>
    <property type="molecule type" value="Genomic_DNA"/>
</dbReference>
<dbReference type="Pfam" id="PF01263">
    <property type="entry name" value="Aldose_epim"/>
    <property type="match status" value="1"/>
</dbReference>
<dbReference type="InterPro" id="IPR014718">
    <property type="entry name" value="GH-type_carb-bd"/>
</dbReference>
<dbReference type="SUPFAM" id="SSF74650">
    <property type="entry name" value="Galactose mutarotase-like"/>
    <property type="match status" value="1"/>
</dbReference>
<keyword evidence="2" id="KW-1185">Reference proteome</keyword>
<protein>
    <submittedName>
        <fullName evidence="1">Aldose epimerase</fullName>
    </submittedName>
</protein>
<dbReference type="InterPro" id="IPR008183">
    <property type="entry name" value="Aldose_1/G6P_1-epimerase"/>
</dbReference>
<organism evidence="1 2">
    <name type="scientific">Mixta theicola</name>
    <dbReference type="NCBI Taxonomy" id="1458355"/>
    <lineage>
        <taxon>Bacteria</taxon>
        <taxon>Pseudomonadati</taxon>
        <taxon>Pseudomonadota</taxon>
        <taxon>Gammaproteobacteria</taxon>
        <taxon>Enterobacterales</taxon>
        <taxon>Erwiniaceae</taxon>
        <taxon>Mixta</taxon>
    </lineage>
</organism>
<dbReference type="NCBIfam" id="NF011719">
    <property type="entry name" value="PRK15172.1"/>
    <property type="match status" value="1"/>
</dbReference>
<comment type="caution">
    <text evidence="1">The sequence shown here is derived from an EMBL/GenBank/DDBJ whole genome shotgun (WGS) entry which is preliminary data.</text>
</comment>
<proteinExistence type="predicted"/>
<dbReference type="PANTHER" id="PTHR10091">
    <property type="entry name" value="ALDOSE-1-EPIMERASE"/>
    <property type="match status" value="1"/>
</dbReference>
<dbReference type="GO" id="GO:0033499">
    <property type="term" value="P:galactose catabolic process via UDP-galactose, Leloir pathway"/>
    <property type="evidence" value="ECO:0007669"/>
    <property type="project" value="TreeGrafter"/>
</dbReference>
<evidence type="ECO:0000313" key="1">
    <source>
        <dbReference type="EMBL" id="PNS10724.1"/>
    </source>
</evidence>
<name>A0A2K1Q6P5_9GAMM</name>
<dbReference type="InterPro" id="IPR011013">
    <property type="entry name" value="Gal_mutarotase_sf_dom"/>
</dbReference>
<dbReference type="AlphaFoldDB" id="A0A2K1Q6P5"/>
<dbReference type="Gene3D" id="2.70.98.10">
    <property type="match status" value="1"/>
</dbReference>
<reference evidence="2" key="1">
    <citation type="submission" date="2017-09" db="EMBL/GenBank/DDBJ databases">
        <authorList>
            <person name="Palmer M."/>
            <person name="Steenkamp E.T."/>
            <person name="Coetzee M.P."/>
            <person name="Avontuur J.R."/>
            <person name="Van Zyl E."/>
            <person name="Chan W.-Y."/>
            <person name="Blom J."/>
            <person name="Venter S.N."/>
        </authorList>
    </citation>
    <scope>NUCLEOTIDE SEQUENCE [LARGE SCALE GENOMIC DNA]</scope>
    <source>
        <strain evidence="2">QC88-366</strain>
    </source>
</reference>